<dbReference type="Pfam" id="PF16516">
    <property type="entry name" value="CC2-LZ"/>
    <property type="match status" value="1"/>
</dbReference>
<keyword evidence="1 2" id="KW-0175">Coiled coil</keyword>
<evidence type="ECO:0000313" key="5">
    <source>
        <dbReference type="EMBL" id="KAK6493893.1"/>
    </source>
</evidence>
<protein>
    <submittedName>
        <fullName evidence="5">TNFAIP3-interacting protein 3-like</fullName>
    </submittedName>
</protein>
<dbReference type="PANTHER" id="PTHR31882">
    <property type="entry name" value="TNFAIP3-INTERACTING PROTEIN COILED COIL FAMILY MEMBER"/>
    <property type="match status" value="1"/>
</dbReference>
<feature type="region of interest" description="Disordered" evidence="3">
    <location>
        <begin position="324"/>
        <end position="345"/>
    </location>
</feature>
<dbReference type="PANTHER" id="PTHR31882:SF2">
    <property type="entry name" value="TNFAIP3-INTERACTING PROTEIN 3"/>
    <property type="match status" value="1"/>
</dbReference>
<feature type="coiled-coil region" evidence="2">
    <location>
        <begin position="138"/>
        <end position="294"/>
    </location>
</feature>
<proteinExistence type="predicted"/>
<evidence type="ECO:0000313" key="6">
    <source>
        <dbReference type="Proteomes" id="UP001369086"/>
    </source>
</evidence>
<evidence type="ECO:0000256" key="3">
    <source>
        <dbReference type="SAM" id="MobiDB-lite"/>
    </source>
</evidence>
<feature type="compositionally biased region" description="Polar residues" evidence="3">
    <location>
        <begin position="371"/>
        <end position="382"/>
    </location>
</feature>
<dbReference type="EMBL" id="JAHFZB010000001">
    <property type="protein sequence ID" value="KAK6493893.1"/>
    <property type="molecule type" value="Genomic_DNA"/>
</dbReference>
<feature type="domain" description="NF-kappa-B essential modulator NEMO CC2-LZ" evidence="4">
    <location>
        <begin position="235"/>
        <end position="298"/>
    </location>
</feature>
<name>A0ABR1A9U1_HUSHU</name>
<dbReference type="InterPro" id="IPR032419">
    <property type="entry name" value="CC2-LZ_dom"/>
</dbReference>
<accession>A0ABR1A9U1</accession>
<evidence type="ECO:0000256" key="2">
    <source>
        <dbReference type="SAM" id="Coils"/>
    </source>
</evidence>
<organism evidence="5 6">
    <name type="scientific">Huso huso</name>
    <name type="common">Beluga</name>
    <name type="synonym">Acipenser huso</name>
    <dbReference type="NCBI Taxonomy" id="61971"/>
    <lineage>
        <taxon>Eukaryota</taxon>
        <taxon>Metazoa</taxon>
        <taxon>Chordata</taxon>
        <taxon>Craniata</taxon>
        <taxon>Vertebrata</taxon>
        <taxon>Euteleostomi</taxon>
        <taxon>Actinopterygii</taxon>
        <taxon>Chondrostei</taxon>
        <taxon>Acipenseriformes</taxon>
        <taxon>Acipenseridae</taxon>
        <taxon>Huso</taxon>
    </lineage>
</organism>
<gene>
    <name evidence="5" type="ORF">HHUSO_G304</name>
</gene>
<evidence type="ECO:0000259" key="4">
    <source>
        <dbReference type="Pfam" id="PF16516"/>
    </source>
</evidence>
<evidence type="ECO:0000256" key="1">
    <source>
        <dbReference type="ARBA" id="ARBA00023054"/>
    </source>
</evidence>
<feature type="compositionally biased region" description="Basic and acidic residues" evidence="3">
    <location>
        <begin position="329"/>
        <end position="345"/>
    </location>
</feature>
<sequence length="382" mass="45053">MLRAKNKELKKRLDFQMESSELCEHQRCESVELDSGIRLLIAERNPSLQNAETACHRPTLQNIDVTKDLEGYTGELSRMTEKQTDLMQTDTGEGTILNRNQMQTSPEDLKQRVKILKKQRQELLEVNKRWDEYFKIMKQRYEQKISETKHKLTDYQKHIADLEAERDQKQRDFDKKLIIAKEMIEKKQEEKERIYNTLQEVKRQNRGLKEQNASLTRKKEHQECEIGRLNKALSEALKASIRNAGREEMVTQIEVLQQQVQIYEEDFKKERCDRERLNEKYEELQSELNVLKSQAKEFSQPAASPPRCCSQWVASPHRAKVYGLSPHYTDTRSPRIHQDRQEDQQHSLNYQWFVSSADHLPPDVQHIPPNHTANGTSQNDNI</sequence>
<feature type="region of interest" description="Disordered" evidence="3">
    <location>
        <begin position="359"/>
        <end position="382"/>
    </location>
</feature>
<dbReference type="Proteomes" id="UP001369086">
    <property type="component" value="Unassembled WGS sequence"/>
</dbReference>
<reference evidence="5 6" key="1">
    <citation type="submission" date="2021-05" db="EMBL/GenBank/DDBJ databases">
        <authorList>
            <person name="Zahm M."/>
            <person name="Klopp C."/>
            <person name="Cabau C."/>
            <person name="Kuhl H."/>
            <person name="Suciu R."/>
            <person name="Ciorpac M."/>
            <person name="Holostenco D."/>
            <person name="Gessner J."/>
            <person name="Wuertz S."/>
            <person name="Hohne C."/>
            <person name="Stock M."/>
            <person name="Gislard M."/>
            <person name="Lluch J."/>
            <person name="Milhes M."/>
            <person name="Lampietro C."/>
            <person name="Lopez Roques C."/>
            <person name="Donnadieu C."/>
            <person name="Du K."/>
            <person name="Schartl M."/>
            <person name="Guiguen Y."/>
        </authorList>
    </citation>
    <scope>NUCLEOTIDE SEQUENCE [LARGE SCALE GENOMIC DNA]</scope>
    <source>
        <strain evidence="5">Hh-F2</strain>
        <tissue evidence="5">Blood</tissue>
    </source>
</reference>
<comment type="caution">
    <text evidence="5">The sequence shown here is derived from an EMBL/GenBank/DDBJ whole genome shotgun (WGS) entry which is preliminary data.</text>
</comment>
<keyword evidence="6" id="KW-1185">Reference proteome</keyword>
<dbReference type="Gene3D" id="1.20.5.990">
    <property type="entry name" value="Nemo cc2-lz domain - 1d5 darpin complex"/>
    <property type="match status" value="1"/>
</dbReference>